<protein>
    <submittedName>
        <fullName evidence="2">Secreted protein</fullName>
    </submittedName>
</protein>
<keyword evidence="1" id="KW-1185">Reference proteome</keyword>
<dbReference type="Proteomes" id="UP000095287">
    <property type="component" value="Unplaced"/>
</dbReference>
<dbReference type="WBParaSite" id="L893_g800.t3">
    <property type="protein sequence ID" value="L893_g800.t3"/>
    <property type="gene ID" value="L893_g800"/>
</dbReference>
<evidence type="ECO:0000313" key="1">
    <source>
        <dbReference type="Proteomes" id="UP000095287"/>
    </source>
</evidence>
<name>A0A1I8AQ23_9BILA</name>
<dbReference type="PROSITE" id="PS51257">
    <property type="entry name" value="PROKAR_LIPOPROTEIN"/>
    <property type="match status" value="1"/>
</dbReference>
<reference evidence="2" key="1">
    <citation type="submission" date="2016-11" db="UniProtKB">
        <authorList>
            <consortium name="WormBaseParasite"/>
        </authorList>
    </citation>
    <scope>IDENTIFICATION</scope>
</reference>
<organism evidence="1 2">
    <name type="scientific">Steinernema glaseri</name>
    <dbReference type="NCBI Taxonomy" id="37863"/>
    <lineage>
        <taxon>Eukaryota</taxon>
        <taxon>Metazoa</taxon>
        <taxon>Ecdysozoa</taxon>
        <taxon>Nematoda</taxon>
        <taxon>Chromadorea</taxon>
        <taxon>Rhabditida</taxon>
        <taxon>Tylenchina</taxon>
        <taxon>Panagrolaimomorpha</taxon>
        <taxon>Strongyloidoidea</taxon>
        <taxon>Steinernematidae</taxon>
        <taxon>Steinernema</taxon>
    </lineage>
</organism>
<proteinExistence type="predicted"/>
<dbReference type="AlphaFoldDB" id="A0A1I8AQ23"/>
<accession>A0A1I8AQ23</accession>
<sequence length="98" mass="11164">MVIRNVGRSSVCNCIACSCFSFQAVFGTPSFTGLPRHNRAVSLLNYGRHRRRCPVPQLRKYPGGFRWIGACPDSDGVLLLRHPPDFPYQHILLHQDRQ</sequence>
<evidence type="ECO:0000313" key="2">
    <source>
        <dbReference type="WBParaSite" id="L893_g800.t3"/>
    </source>
</evidence>